<dbReference type="InterPro" id="IPR052899">
    <property type="entry name" value="Class-I_DAHP_synthase"/>
</dbReference>
<feature type="domain" description="DAHP synthase ferredoxin-like" evidence="3">
    <location>
        <begin position="1"/>
        <end position="65"/>
    </location>
</feature>
<dbReference type="AlphaFoldDB" id="A0A538T2E5"/>
<dbReference type="Pfam" id="PF00793">
    <property type="entry name" value="DAHP_synth_1"/>
    <property type="match status" value="1"/>
</dbReference>
<proteinExistence type="predicted"/>
<dbReference type="GO" id="GO:0003849">
    <property type="term" value="F:3-deoxy-7-phosphoheptulonate synthase activity"/>
    <property type="evidence" value="ECO:0007669"/>
    <property type="project" value="UniProtKB-EC"/>
</dbReference>
<reference evidence="4 5" key="1">
    <citation type="journal article" date="2019" name="Nat. Microbiol.">
        <title>Mediterranean grassland soil C-N compound turnover is dependent on rainfall and depth, and is mediated by genomically divergent microorganisms.</title>
        <authorList>
            <person name="Diamond S."/>
            <person name="Andeer P.F."/>
            <person name="Li Z."/>
            <person name="Crits-Christoph A."/>
            <person name="Burstein D."/>
            <person name="Anantharaman K."/>
            <person name="Lane K.R."/>
            <person name="Thomas B.C."/>
            <person name="Pan C."/>
            <person name="Northen T.R."/>
            <person name="Banfield J.F."/>
        </authorList>
    </citation>
    <scope>NUCLEOTIDE SEQUENCE [LARGE SCALE GENOMIC DNA]</scope>
    <source>
        <strain evidence="4">WS_6</strain>
    </source>
</reference>
<gene>
    <name evidence="4" type="primary">aroF</name>
    <name evidence="4" type="ORF">E6K76_09575</name>
</gene>
<feature type="domain" description="DAHP synthetase I/KDSA" evidence="2">
    <location>
        <begin position="87"/>
        <end position="331"/>
    </location>
</feature>
<dbReference type="Proteomes" id="UP000316852">
    <property type="component" value="Unassembled WGS sequence"/>
</dbReference>
<evidence type="ECO:0000256" key="1">
    <source>
        <dbReference type="ARBA" id="ARBA00022679"/>
    </source>
</evidence>
<evidence type="ECO:0000313" key="5">
    <source>
        <dbReference type="Proteomes" id="UP000316852"/>
    </source>
</evidence>
<dbReference type="PANTHER" id="PTHR43018:SF2">
    <property type="entry name" value="PHOSPHO-2-DEHYDRO-3-DEOXYHEPTONATE ALDOLASE"/>
    <property type="match status" value="1"/>
</dbReference>
<dbReference type="NCBIfam" id="NF006421">
    <property type="entry name" value="PRK08673.1"/>
    <property type="match status" value="1"/>
</dbReference>
<dbReference type="EC" id="2.5.1.54" evidence="4"/>
<accession>A0A538T2E5</accession>
<dbReference type="EMBL" id="VBOW01000050">
    <property type="protein sequence ID" value="TMQ57815.1"/>
    <property type="molecule type" value="Genomic_DNA"/>
</dbReference>
<dbReference type="InterPro" id="IPR013785">
    <property type="entry name" value="Aldolase_TIM"/>
</dbReference>
<dbReference type="InterPro" id="IPR006218">
    <property type="entry name" value="DAHP1/KDSA"/>
</dbReference>
<dbReference type="NCBIfam" id="TIGR01361">
    <property type="entry name" value="DAHP_synth_Bsub"/>
    <property type="match status" value="1"/>
</dbReference>
<dbReference type="Gene3D" id="3.30.70.1140">
    <property type="entry name" value="Phospho-2-dehydro-3-deoxyheptonate aldolase, domain 1"/>
    <property type="match status" value="1"/>
</dbReference>
<dbReference type="InterPro" id="IPR006268">
    <property type="entry name" value="DAHP_syn_2"/>
</dbReference>
<evidence type="ECO:0000313" key="4">
    <source>
        <dbReference type="EMBL" id="TMQ57815.1"/>
    </source>
</evidence>
<protein>
    <submittedName>
        <fullName evidence="4">3-deoxy-7-phosphoheptulonate synthase</fullName>
        <ecNumber evidence="4">2.5.1.54</ecNumber>
    </submittedName>
</protein>
<dbReference type="InterPro" id="IPR041071">
    <property type="entry name" value="DAHP_snth_FXD"/>
</dbReference>
<sequence length="337" mass="36223">MVITFRPNATPEQLHAVEARLRDLGFQVVRAPTSGPTVIAAVGDGALPPIDEVRAMAGVAEALPIPEPFKLASRSFRRETSVLRIGDVEIGGSAVVLMAGPCTIESEEQMVRTAAAVRAAGARVLRGGAFKPRTSPYSFQGLGEEGLKLIRRVADANGLLVISEIMDKSQIALMERYVDILQVGARNMQNFSLLRELGKTEKAVLVKRGLSATVDEWLMSAEYVISGGNDRVIVCERGIRAYETYTRNTLDLNAVAVAKSLSHLPVIVDPSHAAGVRDKVVPLARAAIAAGADGLLVEVHFDPERAICDGQQSLFPEQFAALAKQLRHIADAVDRTL</sequence>
<dbReference type="NCBIfam" id="NF009239">
    <property type="entry name" value="PRK12595.1"/>
    <property type="match status" value="1"/>
</dbReference>
<comment type="caution">
    <text evidence="4">The sequence shown here is derived from an EMBL/GenBank/DDBJ whole genome shotgun (WGS) entry which is preliminary data.</text>
</comment>
<dbReference type="Pfam" id="PF18152">
    <property type="entry name" value="DAHP_snth_FXD"/>
    <property type="match status" value="1"/>
</dbReference>
<evidence type="ECO:0000259" key="2">
    <source>
        <dbReference type="Pfam" id="PF00793"/>
    </source>
</evidence>
<keyword evidence="1 4" id="KW-0808">Transferase</keyword>
<evidence type="ECO:0000259" key="3">
    <source>
        <dbReference type="Pfam" id="PF18152"/>
    </source>
</evidence>
<name>A0A538T2E5_UNCEI</name>
<dbReference type="SUPFAM" id="SSF51569">
    <property type="entry name" value="Aldolase"/>
    <property type="match status" value="1"/>
</dbReference>
<dbReference type="GO" id="GO:0009073">
    <property type="term" value="P:aromatic amino acid family biosynthetic process"/>
    <property type="evidence" value="ECO:0007669"/>
    <property type="project" value="InterPro"/>
</dbReference>
<dbReference type="PANTHER" id="PTHR43018">
    <property type="entry name" value="PHOSPHO-2-DEHYDRO-3-DEOXYHEPTONATE ALDOLASE"/>
    <property type="match status" value="1"/>
</dbReference>
<organism evidence="4 5">
    <name type="scientific">Eiseniibacteriota bacterium</name>
    <dbReference type="NCBI Taxonomy" id="2212470"/>
    <lineage>
        <taxon>Bacteria</taxon>
        <taxon>Candidatus Eiseniibacteriota</taxon>
    </lineage>
</organism>
<dbReference type="GO" id="GO:0016832">
    <property type="term" value="F:aldehyde-lyase activity"/>
    <property type="evidence" value="ECO:0007669"/>
    <property type="project" value="InterPro"/>
</dbReference>
<dbReference type="Gene3D" id="3.20.20.70">
    <property type="entry name" value="Aldolase class I"/>
    <property type="match status" value="1"/>
</dbReference>